<organism evidence="3">
    <name type="scientific">Laccaria bicolor (strain S238N-H82 / ATCC MYA-4686)</name>
    <name type="common">Bicoloured deceiver</name>
    <name type="synonym">Laccaria laccata var. bicolor</name>
    <dbReference type="NCBI Taxonomy" id="486041"/>
    <lineage>
        <taxon>Eukaryota</taxon>
        <taxon>Fungi</taxon>
        <taxon>Dikarya</taxon>
        <taxon>Basidiomycota</taxon>
        <taxon>Agaricomycotina</taxon>
        <taxon>Agaricomycetes</taxon>
        <taxon>Agaricomycetidae</taxon>
        <taxon>Agaricales</taxon>
        <taxon>Agaricineae</taxon>
        <taxon>Hydnangiaceae</taxon>
        <taxon>Laccaria</taxon>
    </lineage>
</organism>
<protein>
    <submittedName>
        <fullName evidence="2">Predicted protein</fullName>
    </submittedName>
</protein>
<dbReference type="KEGG" id="lbc:LACBIDRAFT_331535"/>
<dbReference type="RefSeq" id="XP_001885958.1">
    <property type="nucleotide sequence ID" value="XM_001885923.1"/>
</dbReference>
<sequence>MCLRSPVHKESETFKLDVEHYIFAFRDLNNSNSKPTGIKPIASFTCEFSSRYQNRKRPVPFDRRYVSISGFLTNVMHKPNSEDIVECFTVSIDHIAFLGQQGTSTAIPNTLDSPYKTPRRGKSLIDYKCASSPSTPITTTIVSPVSPTMPATPTPAQGPPWKHQRVEADQSSDSNSVPPWARFSWFGHETRTQNLQKQLASAEYSAWIAELWSVKSLHRIRIKNAMQRRPLAASDFARS</sequence>
<gene>
    <name evidence="2" type="ORF">LACBIDRAFT_331535</name>
</gene>
<evidence type="ECO:0000313" key="2">
    <source>
        <dbReference type="EMBL" id="EDR03502.1"/>
    </source>
</evidence>
<proteinExistence type="predicted"/>
<feature type="compositionally biased region" description="Low complexity" evidence="1">
    <location>
        <begin position="138"/>
        <end position="149"/>
    </location>
</feature>
<evidence type="ECO:0000256" key="1">
    <source>
        <dbReference type="SAM" id="MobiDB-lite"/>
    </source>
</evidence>
<dbReference type="GeneID" id="6081508"/>
<name>B0DPS1_LACBS</name>
<keyword evidence="3" id="KW-1185">Reference proteome</keyword>
<reference evidence="2 3" key="1">
    <citation type="journal article" date="2008" name="Nature">
        <title>The genome of Laccaria bicolor provides insights into mycorrhizal symbiosis.</title>
        <authorList>
            <person name="Martin F."/>
            <person name="Aerts A."/>
            <person name="Ahren D."/>
            <person name="Brun A."/>
            <person name="Danchin E.G.J."/>
            <person name="Duchaussoy F."/>
            <person name="Gibon J."/>
            <person name="Kohler A."/>
            <person name="Lindquist E."/>
            <person name="Pereda V."/>
            <person name="Salamov A."/>
            <person name="Shapiro H.J."/>
            <person name="Wuyts J."/>
            <person name="Blaudez D."/>
            <person name="Buee M."/>
            <person name="Brokstein P."/>
            <person name="Canbaeck B."/>
            <person name="Cohen D."/>
            <person name="Courty P.E."/>
            <person name="Coutinho P.M."/>
            <person name="Delaruelle C."/>
            <person name="Detter J.C."/>
            <person name="Deveau A."/>
            <person name="DiFazio S."/>
            <person name="Duplessis S."/>
            <person name="Fraissinet-Tachet L."/>
            <person name="Lucic E."/>
            <person name="Frey-Klett P."/>
            <person name="Fourrey C."/>
            <person name="Feussner I."/>
            <person name="Gay G."/>
            <person name="Grimwood J."/>
            <person name="Hoegger P.J."/>
            <person name="Jain P."/>
            <person name="Kilaru S."/>
            <person name="Labbe J."/>
            <person name="Lin Y.C."/>
            <person name="Legue V."/>
            <person name="Le Tacon F."/>
            <person name="Marmeisse R."/>
            <person name="Melayah D."/>
            <person name="Montanini B."/>
            <person name="Muratet M."/>
            <person name="Nehls U."/>
            <person name="Niculita-Hirzel H."/>
            <person name="Oudot-Le Secq M.P."/>
            <person name="Peter M."/>
            <person name="Quesneville H."/>
            <person name="Rajashekar B."/>
            <person name="Reich M."/>
            <person name="Rouhier N."/>
            <person name="Schmutz J."/>
            <person name="Yin T."/>
            <person name="Chalot M."/>
            <person name="Henrissat B."/>
            <person name="Kuees U."/>
            <person name="Lucas S."/>
            <person name="Van de Peer Y."/>
            <person name="Podila G.K."/>
            <person name="Polle A."/>
            <person name="Pukkila P.J."/>
            <person name="Richardson P.M."/>
            <person name="Rouze P."/>
            <person name="Sanders I.R."/>
            <person name="Stajich J.E."/>
            <person name="Tunlid A."/>
            <person name="Tuskan G."/>
            <person name="Grigoriev I.V."/>
        </authorList>
    </citation>
    <scope>NUCLEOTIDE SEQUENCE [LARGE SCALE GENOMIC DNA]</scope>
    <source>
        <strain evidence="3">S238N-H82 / ATCC MYA-4686</strain>
    </source>
</reference>
<dbReference type="Proteomes" id="UP000001194">
    <property type="component" value="Unassembled WGS sequence"/>
</dbReference>
<dbReference type="InParanoid" id="B0DPS1"/>
<feature type="region of interest" description="Disordered" evidence="1">
    <location>
        <begin position="138"/>
        <end position="162"/>
    </location>
</feature>
<accession>B0DPS1</accession>
<dbReference type="HOGENOM" id="CLU_1161323_0_0_1"/>
<dbReference type="AlphaFoldDB" id="B0DPS1"/>
<dbReference type="EMBL" id="DS547124">
    <property type="protein sequence ID" value="EDR03502.1"/>
    <property type="molecule type" value="Genomic_DNA"/>
</dbReference>
<evidence type="ECO:0000313" key="3">
    <source>
        <dbReference type="Proteomes" id="UP000001194"/>
    </source>
</evidence>
<dbReference type="OrthoDB" id="3050469at2759"/>